<dbReference type="EnsemblPlants" id="Pp3c4_3800V3.1">
    <property type="protein sequence ID" value="Pp3c4_3800V3.1"/>
    <property type="gene ID" value="Pp3c4_3800"/>
</dbReference>
<dbReference type="FunCoup" id="A9TNJ6">
    <property type="interactions" value="286"/>
</dbReference>
<dbReference type="GO" id="GO:0016020">
    <property type="term" value="C:membrane"/>
    <property type="evidence" value="ECO:0007669"/>
    <property type="project" value="UniProtKB-SubCell"/>
</dbReference>
<name>A9TNJ6_PHYPA</name>
<dbReference type="GeneID" id="112280815"/>
<dbReference type="PANTHER" id="PTHR47830">
    <property type="entry name" value="OS11G0534100 PROTEIN"/>
    <property type="match status" value="1"/>
</dbReference>
<evidence type="ECO:0000256" key="6">
    <source>
        <dbReference type="SAM" id="Phobius"/>
    </source>
</evidence>
<dbReference type="OMA" id="PREYCAR"/>
<proteinExistence type="inferred from homology"/>
<evidence type="ECO:0008006" key="10">
    <source>
        <dbReference type="Google" id="ProtNLM"/>
    </source>
</evidence>
<dbReference type="HOGENOM" id="CLU_063151_0_0_1"/>
<dbReference type="OrthoDB" id="1924702at2759"/>
<organism evidence="7">
    <name type="scientific">Physcomitrium patens</name>
    <name type="common">Spreading-leaved earth moss</name>
    <name type="synonym">Physcomitrella patens</name>
    <dbReference type="NCBI Taxonomy" id="3218"/>
    <lineage>
        <taxon>Eukaryota</taxon>
        <taxon>Viridiplantae</taxon>
        <taxon>Streptophyta</taxon>
        <taxon>Embryophyta</taxon>
        <taxon>Bryophyta</taxon>
        <taxon>Bryophytina</taxon>
        <taxon>Bryopsida</taxon>
        <taxon>Funariidae</taxon>
        <taxon>Funariales</taxon>
        <taxon>Funariaceae</taxon>
        <taxon>Physcomitrium</taxon>
    </lineage>
</organism>
<evidence type="ECO:0000256" key="1">
    <source>
        <dbReference type="ARBA" id="ARBA00004141"/>
    </source>
</evidence>
<keyword evidence="4 6" id="KW-1133">Transmembrane helix</keyword>
<keyword evidence="9" id="KW-1185">Reference proteome</keyword>
<dbReference type="PANTHER" id="PTHR47830:SF1">
    <property type="entry name" value="OS11G0534100 PROTEIN"/>
    <property type="match status" value="1"/>
</dbReference>
<evidence type="ECO:0000256" key="2">
    <source>
        <dbReference type="ARBA" id="ARBA00006948"/>
    </source>
</evidence>
<dbReference type="Pfam" id="PF04819">
    <property type="entry name" value="DUF716"/>
    <property type="match status" value="1"/>
</dbReference>
<evidence type="ECO:0000313" key="8">
    <source>
        <dbReference type="EnsemblPlants" id="Pp3c4_3800V3.1"/>
    </source>
</evidence>
<reference evidence="7 9" key="2">
    <citation type="journal article" date="2018" name="Plant J.">
        <title>The Physcomitrella patens chromosome-scale assembly reveals moss genome structure and evolution.</title>
        <authorList>
            <person name="Lang D."/>
            <person name="Ullrich K.K."/>
            <person name="Murat F."/>
            <person name="Fuchs J."/>
            <person name="Jenkins J."/>
            <person name="Haas F.B."/>
            <person name="Piednoel M."/>
            <person name="Gundlach H."/>
            <person name="Van Bel M."/>
            <person name="Meyberg R."/>
            <person name="Vives C."/>
            <person name="Morata J."/>
            <person name="Symeonidi A."/>
            <person name="Hiss M."/>
            <person name="Muchero W."/>
            <person name="Kamisugi Y."/>
            <person name="Saleh O."/>
            <person name="Blanc G."/>
            <person name="Decker E.L."/>
            <person name="van Gessel N."/>
            <person name="Grimwood J."/>
            <person name="Hayes R.D."/>
            <person name="Graham S.W."/>
            <person name="Gunter L.E."/>
            <person name="McDaniel S.F."/>
            <person name="Hoernstein S.N.W."/>
            <person name="Larsson A."/>
            <person name="Li F.W."/>
            <person name="Perroud P.F."/>
            <person name="Phillips J."/>
            <person name="Ranjan P."/>
            <person name="Rokshar D.S."/>
            <person name="Rothfels C.J."/>
            <person name="Schneider L."/>
            <person name="Shu S."/>
            <person name="Stevenson D.W."/>
            <person name="Thummler F."/>
            <person name="Tillich M."/>
            <person name="Villarreal Aguilar J.C."/>
            <person name="Widiez T."/>
            <person name="Wong G.K."/>
            <person name="Wymore A."/>
            <person name="Zhang Y."/>
            <person name="Zimmer A.D."/>
            <person name="Quatrano R.S."/>
            <person name="Mayer K.F.X."/>
            <person name="Goodstein D."/>
            <person name="Casacuberta J.M."/>
            <person name="Vandepoele K."/>
            <person name="Reski R."/>
            <person name="Cuming A.C."/>
            <person name="Tuskan G.A."/>
            <person name="Maumus F."/>
            <person name="Salse J."/>
            <person name="Schmutz J."/>
            <person name="Rensing S.A."/>
        </authorList>
    </citation>
    <scope>NUCLEOTIDE SEQUENCE [LARGE SCALE GENOMIC DNA]</scope>
    <source>
        <strain evidence="8 9">cv. Gransden 2004</strain>
    </source>
</reference>
<keyword evidence="5 6" id="KW-0472">Membrane</keyword>
<gene>
    <name evidence="8" type="primary">LOC112280815</name>
    <name evidence="7" type="ORF">PHYPA_005734</name>
</gene>
<dbReference type="EMBL" id="ABEU02000004">
    <property type="protein sequence ID" value="PNR54841.1"/>
    <property type="molecule type" value="Genomic_DNA"/>
</dbReference>
<feature type="transmembrane region" description="Helical" evidence="6">
    <location>
        <begin position="93"/>
        <end position="112"/>
    </location>
</feature>
<feature type="transmembrane region" description="Helical" evidence="6">
    <location>
        <begin position="179"/>
        <end position="197"/>
    </location>
</feature>
<dbReference type="PaxDb" id="3218-PP1S273_53V6.1"/>
<dbReference type="Gramene" id="Pp3c4_3800V3.1">
    <property type="protein sequence ID" value="Pp3c4_3800V3.1"/>
    <property type="gene ID" value="Pp3c4_3800"/>
</dbReference>
<evidence type="ECO:0000256" key="4">
    <source>
        <dbReference type="ARBA" id="ARBA00022989"/>
    </source>
</evidence>
<sequence length="296" mass="32966">MGTLIGHIAPSLVLCLVGFWHLFSVFTNYVKSPRDYAAKAWHPVNWLPNRAKHIELYLLVVFIPMALFYELGVSTNFQPIVDGVIAKNRVASFEHSTTLVMFWMYAVIVLLSDATSALPLPSDASFLFASIAFGLEWISVTHQAARNIGLESQCNLLLAYVAGLCAVCSALLALRSKLFLVDVVLSMGIILHGTWMFQMGLFLYVENYIPQGCHYRLDLPTGIDGSTVCDLEVTRIRAVALMNLAFNFHVIMVVFFAVCVFALVAKVHGTRRGYDPLSRDMDVEIKPVPKPHSDRP</sequence>
<evidence type="ECO:0000313" key="7">
    <source>
        <dbReference type="EMBL" id="PNR54841.1"/>
    </source>
</evidence>
<evidence type="ECO:0000256" key="5">
    <source>
        <dbReference type="ARBA" id="ARBA00023136"/>
    </source>
</evidence>
<comment type="similarity">
    <text evidence="2">Belongs to the TMEM45 family.</text>
</comment>
<feature type="transmembrane region" description="Helical" evidence="6">
    <location>
        <begin position="6"/>
        <end position="30"/>
    </location>
</feature>
<dbReference type="EnsemblPlants" id="Pp3c4_3800V3.2">
    <property type="protein sequence ID" value="Pp3c4_3800V3.2"/>
    <property type="gene ID" value="Pp3c4_3800"/>
</dbReference>
<dbReference type="Proteomes" id="UP000006727">
    <property type="component" value="Chromosome 4"/>
</dbReference>
<accession>A9TNJ6</accession>
<feature type="transmembrane region" description="Helical" evidence="6">
    <location>
        <begin position="244"/>
        <end position="265"/>
    </location>
</feature>
<evidence type="ECO:0000256" key="3">
    <source>
        <dbReference type="ARBA" id="ARBA00022692"/>
    </source>
</evidence>
<dbReference type="KEGG" id="ppp:112280815"/>
<feature type="transmembrane region" description="Helical" evidence="6">
    <location>
        <begin position="157"/>
        <end position="174"/>
    </location>
</feature>
<protein>
    <recommendedName>
        <fullName evidence="10">Transmembrane protein 45B</fullName>
    </recommendedName>
</protein>
<dbReference type="AlphaFoldDB" id="A9TNJ6"/>
<dbReference type="InterPro" id="IPR006904">
    <property type="entry name" value="DUF716"/>
</dbReference>
<reference evidence="7 9" key="1">
    <citation type="journal article" date="2008" name="Science">
        <title>The Physcomitrella genome reveals evolutionary insights into the conquest of land by plants.</title>
        <authorList>
            <person name="Rensing S."/>
            <person name="Lang D."/>
            <person name="Zimmer A."/>
            <person name="Terry A."/>
            <person name="Salamov A."/>
            <person name="Shapiro H."/>
            <person name="Nishiyama T."/>
            <person name="Perroud P.-F."/>
            <person name="Lindquist E."/>
            <person name="Kamisugi Y."/>
            <person name="Tanahashi T."/>
            <person name="Sakakibara K."/>
            <person name="Fujita T."/>
            <person name="Oishi K."/>
            <person name="Shin-I T."/>
            <person name="Kuroki Y."/>
            <person name="Toyoda A."/>
            <person name="Suzuki Y."/>
            <person name="Hashimoto A."/>
            <person name="Yamaguchi K."/>
            <person name="Sugano A."/>
            <person name="Kohara Y."/>
            <person name="Fujiyama A."/>
            <person name="Anterola A."/>
            <person name="Aoki S."/>
            <person name="Ashton N."/>
            <person name="Barbazuk W.B."/>
            <person name="Barker E."/>
            <person name="Bennetzen J."/>
            <person name="Bezanilla M."/>
            <person name="Blankenship R."/>
            <person name="Cho S.H."/>
            <person name="Dutcher S."/>
            <person name="Estelle M."/>
            <person name="Fawcett J.A."/>
            <person name="Gundlach H."/>
            <person name="Hanada K."/>
            <person name="Heyl A."/>
            <person name="Hicks K.A."/>
            <person name="Hugh J."/>
            <person name="Lohr M."/>
            <person name="Mayer K."/>
            <person name="Melkozernov A."/>
            <person name="Murata T."/>
            <person name="Nelson D."/>
            <person name="Pils B."/>
            <person name="Prigge M."/>
            <person name="Reiss B."/>
            <person name="Renner T."/>
            <person name="Rombauts S."/>
            <person name="Rushton P."/>
            <person name="Sanderfoot A."/>
            <person name="Schween G."/>
            <person name="Shiu S.-H."/>
            <person name="Stueber K."/>
            <person name="Theodoulou F.L."/>
            <person name="Tu H."/>
            <person name="Van de Peer Y."/>
            <person name="Verrier P.J."/>
            <person name="Waters E."/>
            <person name="Wood A."/>
            <person name="Yang L."/>
            <person name="Cove D."/>
            <person name="Cuming A."/>
            <person name="Hasebe M."/>
            <person name="Lucas S."/>
            <person name="Mishler D.B."/>
            <person name="Reski R."/>
            <person name="Grigoriev I."/>
            <person name="Quatrano R.S."/>
            <person name="Boore J.L."/>
        </authorList>
    </citation>
    <scope>NUCLEOTIDE SEQUENCE [LARGE SCALE GENOMIC DNA]</scope>
    <source>
        <strain evidence="8 9">cv. Gransden 2004</strain>
    </source>
</reference>
<comment type="subcellular location">
    <subcellularLocation>
        <location evidence="1">Membrane</location>
        <topology evidence="1">Multi-pass membrane protein</topology>
    </subcellularLocation>
</comment>
<keyword evidence="3 6" id="KW-0812">Transmembrane</keyword>
<dbReference type="RefSeq" id="XP_024372439.1">
    <property type="nucleotide sequence ID" value="XM_024516671.2"/>
</dbReference>
<dbReference type="eggNOG" id="ENOG502QTFJ">
    <property type="taxonomic scope" value="Eukaryota"/>
</dbReference>
<reference evidence="8" key="3">
    <citation type="submission" date="2020-12" db="UniProtKB">
        <authorList>
            <consortium name="EnsemblPlants"/>
        </authorList>
    </citation>
    <scope>IDENTIFICATION</scope>
</reference>
<feature type="transmembrane region" description="Helical" evidence="6">
    <location>
        <begin position="56"/>
        <end position="73"/>
    </location>
</feature>
<dbReference type="Gramene" id="Pp3c4_3800V3.2">
    <property type="protein sequence ID" value="Pp3c4_3800V3.2"/>
    <property type="gene ID" value="Pp3c4_3800"/>
</dbReference>
<evidence type="ECO:0000313" key="9">
    <source>
        <dbReference type="Proteomes" id="UP000006727"/>
    </source>
</evidence>